<keyword evidence="1" id="KW-0472">Membrane</keyword>
<gene>
    <name evidence="2" type="ORF">LX64_00996</name>
</gene>
<keyword evidence="1" id="KW-1133">Transmembrane helix</keyword>
<protein>
    <recommendedName>
        <fullName evidence="4">Cytochrome c domain-containing protein</fullName>
    </recommendedName>
</protein>
<keyword evidence="1" id="KW-0812">Transmembrane</keyword>
<feature type="transmembrane region" description="Helical" evidence="1">
    <location>
        <begin position="23"/>
        <end position="44"/>
    </location>
</feature>
<comment type="caution">
    <text evidence="2">The sequence shown here is derived from an EMBL/GenBank/DDBJ whole genome shotgun (WGS) entry which is preliminary data.</text>
</comment>
<evidence type="ECO:0000313" key="3">
    <source>
        <dbReference type="Proteomes" id="UP000249547"/>
    </source>
</evidence>
<reference evidence="2 3" key="1">
    <citation type="submission" date="2018-06" db="EMBL/GenBank/DDBJ databases">
        <title>Genomic Encyclopedia of Archaeal and Bacterial Type Strains, Phase II (KMG-II): from individual species to whole genera.</title>
        <authorList>
            <person name="Goeker M."/>
        </authorList>
    </citation>
    <scope>NUCLEOTIDE SEQUENCE [LARGE SCALE GENOMIC DNA]</scope>
    <source>
        <strain evidence="2 3">DSM 23857</strain>
    </source>
</reference>
<accession>A0A327QX03</accession>
<evidence type="ECO:0000313" key="2">
    <source>
        <dbReference type="EMBL" id="RAJ08348.1"/>
    </source>
</evidence>
<dbReference type="Proteomes" id="UP000249547">
    <property type="component" value="Unassembled WGS sequence"/>
</dbReference>
<organism evidence="2 3">
    <name type="scientific">Chitinophaga skermanii</name>
    <dbReference type="NCBI Taxonomy" id="331697"/>
    <lineage>
        <taxon>Bacteria</taxon>
        <taxon>Pseudomonadati</taxon>
        <taxon>Bacteroidota</taxon>
        <taxon>Chitinophagia</taxon>
        <taxon>Chitinophagales</taxon>
        <taxon>Chitinophagaceae</taxon>
        <taxon>Chitinophaga</taxon>
    </lineage>
</organism>
<sequence>MQSKSKAVILKRLLVRKKFFHQYYTRIIITILVVTVIGLTANGLSNKKARVTFNDHTISKADSIASVVAFDKVYRVLMSPRCVNCHPAGDIPLQGDDSHLHTMSPTRGKDGKGLYAMKCSNCHQDTNLPGLHTPPGNPNWGLPPADMKMVFEGQSARALALKIMNYNTNGHKDKAALLAHARDTLVKAGWNMGEGRTPPPIPYDEFVAAWDEWINKGGVAPAK</sequence>
<keyword evidence="3" id="KW-1185">Reference proteome</keyword>
<name>A0A327QX03_9BACT</name>
<evidence type="ECO:0000256" key="1">
    <source>
        <dbReference type="SAM" id="Phobius"/>
    </source>
</evidence>
<dbReference type="AlphaFoldDB" id="A0A327QX03"/>
<evidence type="ECO:0008006" key="4">
    <source>
        <dbReference type="Google" id="ProtNLM"/>
    </source>
</evidence>
<dbReference type="EMBL" id="QLLL01000002">
    <property type="protein sequence ID" value="RAJ08348.1"/>
    <property type="molecule type" value="Genomic_DNA"/>
</dbReference>
<proteinExistence type="predicted"/>
<dbReference type="InterPro" id="IPR036280">
    <property type="entry name" value="Multihaem_cyt_sf"/>
</dbReference>
<dbReference type="SUPFAM" id="SSF48695">
    <property type="entry name" value="Multiheme cytochromes"/>
    <property type="match status" value="1"/>
</dbReference>